<dbReference type="InParanoid" id="A0A3N4LMA8"/>
<dbReference type="EMBL" id="ML121556">
    <property type="protein sequence ID" value="RPB21821.1"/>
    <property type="molecule type" value="Genomic_DNA"/>
</dbReference>
<accession>A0A3N4LMA8</accession>
<keyword evidence="2" id="KW-1185">Reference proteome</keyword>
<evidence type="ECO:0000313" key="2">
    <source>
        <dbReference type="Proteomes" id="UP000267821"/>
    </source>
</evidence>
<reference evidence="1 2" key="1">
    <citation type="journal article" date="2018" name="Nat. Ecol. Evol.">
        <title>Pezizomycetes genomes reveal the molecular basis of ectomycorrhizal truffle lifestyle.</title>
        <authorList>
            <person name="Murat C."/>
            <person name="Payen T."/>
            <person name="Noel B."/>
            <person name="Kuo A."/>
            <person name="Morin E."/>
            <person name="Chen J."/>
            <person name="Kohler A."/>
            <person name="Krizsan K."/>
            <person name="Balestrini R."/>
            <person name="Da Silva C."/>
            <person name="Montanini B."/>
            <person name="Hainaut M."/>
            <person name="Levati E."/>
            <person name="Barry K.W."/>
            <person name="Belfiori B."/>
            <person name="Cichocki N."/>
            <person name="Clum A."/>
            <person name="Dockter R.B."/>
            <person name="Fauchery L."/>
            <person name="Guy J."/>
            <person name="Iotti M."/>
            <person name="Le Tacon F."/>
            <person name="Lindquist E.A."/>
            <person name="Lipzen A."/>
            <person name="Malagnac F."/>
            <person name="Mello A."/>
            <person name="Molinier V."/>
            <person name="Miyauchi S."/>
            <person name="Poulain J."/>
            <person name="Riccioni C."/>
            <person name="Rubini A."/>
            <person name="Sitrit Y."/>
            <person name="Splivallo R."/>
            <person name="Traeger S."/>
            <person name="Wang M."/>
            <person name="Zifcakova L."/>
            <person name="Wipf D."/>
            <person name="Zambonelli A."/>
            <person name="Paolocci F."/>
            <person name="Nowrousian M."/>
            <person name="Ottonello S."/>
            <person name="Baldrian P."/>
            <person name="Spatafora J.W."/>
            <person name="Henrissat B."/>
            <person name="Nagy L.G."/>
            <person name="Aury J.M."/>
            <person name="Wincker P."/>
            <person name="Grigoriev I.V."/>
            <person name="Bonfante P."/>
            <person name="Martin F.M."/>
        </authorList>
    </citation>
    <scope>NUCLEOTIDE SEQUENCE [LARGE SCALE GENOMIC DNA]</scope>
    <source>
        <strain evidence="1 2">ATCC MYA-4762</strain>
    </source>
</reference>
<organism evidence="1 2">
    <name type="scientific">Terfezia boudieri ATCC MYA-4762</name>
    <dbReference type="NCBI Taxonomy" id="1051890"/>
    <lineage>
        <taxon>Eukaryota</taxon>
        <taxon>Fungi</taxon>
        <taxon>Dikarya</taxon>
        <taxon>Ascomycota</taxon>
        <taxon>Pezizomycotina</taxon>
        <taxon>Pezizomycetes</taxon>
        <taxon>Pezizales</taxon>
        <taxon>Pezizaceae</taxon>
        <taxon>Terfezia</taxon>
    </lineage>
</organism>
<dbReference type="Proteomes" id="UP000267821">
    <property type="component" value="Unassembled WGS sequence"/>
</dbReference>
<proteinExistence type="predicted"/>
<protein>
    <submittedName>
        <fullName evidence="1">Uncharacterized protein</fullName>
    </submittedName>
</protein>
<evidence type="ECO:0000313" key="1">
    <source>
        <dbReference type="EMBL" id="RPB21821.1"/>
    </source>
</evidence>
<gene>
    <name evidence="1" type="ORF">L211DRAFT_888251</name>
</gene>
<sequence>MRHIIHHAEAHPNENPYESINLLHALCQGIDAWKTGVKTSSLEHCFAASQVKIHGPFLPDIDLEINDMPEVEEEILECIHVVHPGLQLSRSELQHQFISPPTEVVEDLITDIENALLATYLPAEAHEPEAEAPLPPPLVTPHAALSCIESLLLFSLQGDPSVNTTVNYMAKQKTCYSYVLVIWPV</sequence>
<dbReference type="AlphaFoldDB" id="A0A3N4LMA8"/>
<name>A0A3N4LMA8_9PEZI</name>